<evidence type="ECO:0000259" key="15">
    <source>
        <dbReference type="Pfam" id="PF03443"/>
    </source>
</evidence>
<proteinExistence type="inferred from homology"/>
<dbReference type="EC" id="1.14.99.56" evidence="12"/>
<dbReference type="GO" id="GO:0046872">
    <property type="term" value="F:metal ion binding"/>
    <property type="evidence" value="ECO:0007669"/>
    <property type="project" value="UniProtKB-KW"/>
</dbReference>
<comment type="caution">
    <text evidence="16">The sequence shown here is derived from an EMBL/GenBank/DDBJ whole genome shotgun (WGS) entry which is preliminary data.</text>
</comment>
<dbReference type="PANTHER" id="PTHR33353:SF6">
    <property type="entry name" value="ENDOGLUCANASE IV"/>
    <property type="match status" value="1"/>
</dbReference>
<evidence type="ECO:0000256" key="4">
    <source>
        <dbReference type="ARBA" id="ARBA00023002"/>
    </source>
</evidence>
<feature type="chain" id="PRO_5001587703" description="lytic cellulose monooxygenase (C4-dehydrogenating)" evidence="14">
    <location>
        <begin position="23"/>
        <end position="417"/>
    </location>
</feature>
<keyword evidence="8" id="KW-0119">Carbohydrate metabolism</keyword>
<keyword evidence="4" id="KW-0560">Oxidoreductase</keyword>
<comment type="similarity">
    <text evidence="10">Belongs to the polysaccharide monooxygenase AA9 family.</text>
</comment>
<keyword evidence="2" id="KW-0479">Metal-binding</keyword>
<comment type="cofactor">
    <cofactor evidence="1">
        <name>Cu(2+)</name>
        <dbReference type="ChEBI" id="CHEBI:29036"/>
    </cofactor>
</comment>
<dbReference type="STRING" id="5643.A0A060SP53"/>
<keyword evidence="9" id="KW-0624">Polysaccharide degradation</keyword>
<dbReference type="Gene3D" id="2.70.50.70">
    <property type="match status" value="1"/>
</dbReference>
<evidence type="ECO:0000256" key="2">
    <source>
        <dbReference type="ARBA" id="ARBA00022723"/>
    </source>
</evidence>
<dbReference type="OMA" id="MARCEGT"/>
<feature type="region of interest" description="Disordered" evidence="13">
    <location>
        <begin position="252"/>
        <end position="325"/>
    </location>
</feature>
<gene>
    <name evidence="16" type="ORF">BN946_scf184873.g30</name>
</gene>
<dbReference type="HOGENOM" id="CLU_031730_1_1_1"/>
<dbReference type="PANTHER" id="PTHR33353">
    <property type="entry name" value="PUTATIVE (AFU_ORTHOLOGUE AFUA_1G12560)-RELATED"/>
    <property type="match status" value="1"/>
</dbReference>
<keyword evidence="14" id="KW-0732">Signal</keyword>
<keyword evidence="3" id="KW-0136">Cellulose degradation</keyword>
<dbReference type="AlphaFoldDB" id="A0A060SP53"/>
<dbReference type="InterPro" id="IPR005103">
    <property type="entry name" value="AA9_LPMO"/>
</dbReference>
<evidence type="ECO:0000256" key="5">
    <source>
        <dbReference type="ARBA" id="ARBA00023008"/>
    </source>
</evidence>
<feature type="region of interest" description="Disordered" evidence="13">
    <location>
        <begin position="371"/>
        <end position="400"/>
    </location>
</feature>
<evidence type="ECO:0000256" key="14">
    <source>
        <dbReference type="SAM" id="SignalP"/>
    </source>
</evidence>
<evidence type="ECO:0000256" key="13">
    <source>
        <dbReference type="SAM" id="MobiDB-lite"/>
    </source>
</evidence>
<feature type="compositionally biased region" description="Low complexity" evidence="13">
    <location>
        <begin position="264"/>
        <end position="287"/>
    </location>
</feature>
<evidence type="ECO:0000313" key="17">
    <source>
        <dbReference type="Proteomes" id="UP000029665"/>
    </source>
</evidence>
<dbReference type="EMBL" id="CCBP010000311">
    <property type="protein sequence ID" value="CDO75941.1"/>
    <property type="molecule type" value="Genomic_DNA"/>
</dbReference>
<dbReference type="GO" id="GO:0004497">
    <property type="term" value="F:monooxygenase activity"/>
    <property type="evidence" value="ECO:0007669"/>
    <property type="project" value="UniProtKB-KW"/>
</dbReference>
<feature type="compositionally biased region" description="Polar residues" evidence="13">
    <location>
        <begin position="371"/>
        <end position="381"/>
    </location>
</feature>
<feature type="compositionally biased region" description="Basic and acidic residues" evidence="13">
    <location>
        <begin position="299"/>
        <end position="308"/>
    </location>
</feature>
<dbReference type="GO" id="GO:0030245">
    <property type="term" value="P:cellulose catabolic process"/>
    <property type="evidence" value="ECO:0007669"/>
    <property type="project" value="UniProtKB-KW"/>
</dbReference>
<comment type="catalytic activity">
    <reaction evidence="11">
        <text>[(1-&gt;4)-beta-D-glucosyl]n+m + reduced acceptor + O2 = 4-dehydro-beta-D-glucosyl-[(1-&gt;4)-beta-D-glucosyl]n-1 + [(1-&gt;4)-beta-D-glucosyl]m + acceptor + H2O.</text>
        <dbReference type="EC" id="1.14.99.56"/>
    </reaction>
</comment>
<feature type="signal peptide" evidence="14">
    <location>
        <begin position="1"/>
        <end position="22"/>
    </location>
</feature>
<evidence type="ECO:0000256" key="1">
    <source>
        <dbReference type="ARBA" id="ARBA00001973"/>
    </source>
</evidence>
<evidence type="ECO:0000256" key="9">
    <source>
        <dbReference type="ARBA" id="ARBA00023326"/>
    </source>
</evidence>
<evidence type="ECO:0000256" key="6">
    <source>
        <dbReference type="ARBA" id="ARBA00023033"/>
    </source>
</evidence>
<dbReference type="Pfam" id="PF03443">
    <property type="entry name" value="AA9"/>
    <property type="match status" value="1"/>
</dbReference>
<dbReference type="InterPro" id="IPR049892">
    <property type="entry name" value="AA9"/>
</dbReference>
<feature type="compositionally biased region" description="Polar residues" evidence="13">
    <location>
        <begin position="288"/>
        <end position="298"/>
    </location>
</feature>
<evidence type="ECO:0000256" key="12">
    <source>
        <dbReference type="ARBA" id="ARBA00047174"/>
    </source>
</evidence>
<keyword evidence="6" id="KW-0503">Monooxygenase</keyword>
<evidence type="ECO:0000256" key="8">
    <source>
        <dbReference type="ARBA" id="ARBA00023277"/>
    </source>
</evidence>
<protein>
    <recommendedName>
        <fullName evidence="12">lytic cellulose monooxygenase (C4-dehydrogenating)</fullName>
        <ecNumber evidence="12">1.14.99.56</ecNumber>
    </recommendedName>
</protein>
<name>A0A060SP53_PYCCI</name>
<keyword evidence="5" id="KW-0186">Copper</keyword>
<feature type="compositionally biased region" description="Polar residues" evidence="13">
    <location>
        <begin position="309"/>
        <end position="320"/>
    </location>
</feature>
<keyword evidence="17" id="KW-1185">Reference proteome</keyword>
<reference evidence="16" key="1">
    <citation type="submission" date="2014-01" db="EMBL/GenBank/DDBJ databases">
        <title>The genome of the white-rot fungus Pycnoporus cinnabarinus: a basidiomycete model with a versatile arsenal for lignocellulosic biomass breakdown.</title>
        <authorList>
            <person name="Levasseur A."/>
            <person name="Lomascolo A."/>
            <person name="Ruiz-Duenas F.J."/>
            <person name="Uzan E."/>
            <person name="Piumi F."/>
            <person name="Kues U."/>
            <person name="Ram A.F.J."/>
            <person name="Murat C."/>
            <person name="Haon M."/>
            <person name="Benoit I."/>
            <person name="Arfi Y."/>
            <person name="Chevret D."/>
            <person name="Drula E."/>
            <person name="Kwon M.J."/>
            <person name="Gouret P."/>
            <person name="Lesage-Meessen L."/>
            <person name="Lombard V."/>
            <person name="Mariette J."/>
            <person name="Noirot C."/>
            <person name="Park J."/>
            <person name="Patyshakuliyeva A."/>
            <person name="Wieneger R.A.B."/>
            <person name="Wosten H.A.B."/>
            <person name="Martin F."/>
            <person name="Coutinho P.M."/>
            <person name="de Vries R."/>
            <person name="Martinez A.T."/>
            <person name="Klopp C."/>
            <person name="Pontarotti P."/>
            <person name="Henrissat B."/>
            <person name="Record E."/>
        </authorList>
    </citation>
    <scope>NUCLEOTIDE SEQUENCE [LARGE SCALE GENOMIC DNA]</scope>
    <source>
        <strain evidence="16">BRFM137</strain>
    </source>
</reference>
<evidence type="ECO:0000256" key="10">
    <source>
        <dbReference type="ARBA" id="ARBA00044502"/>
    </source>
</evidence>
<dbReference type="OrthoDB" id="2755957at2759"/>
<dbReference type="Proteomes" id="UP000029665">
    <property type="component" value="Unassembled WGS sequence"/>
</dbReference>
<dbReference type="CDD" id="cd21175">
    <property type="entry name" value="LPMO_AA9"/>
    <property type="match status" value="1"/>
</dbReference>
<evidence type="ECO:0000256" key="3">
    <source>
        <dbReference type="ARBA" id="ARBA00023001"/>
    </source>
</evidence>
<organism evidence="16 17">
    <name type="scientific">Pycnoporus cinnabarinus</name>
    <name type="common">Cinnabar-red polypore</name>
    <name type="synonym">Trametes cinnabarina</name>
    <dbReference type="NCBI Taxonomy" id="5643"/>
    <lineage>
        <taxon>Eukaryota</taxon>
        <taxon>Fungi</taxon>
        <taxon>Dikarya</taxon>
        <taxon>Basidiomycota</taxon>
        <taxon>Agaricomycotina</taxon>
        <taxon>Agaricomycetes</taxon>
        <taxon>Polyporales</taxon>
        <taxon>Polyporaceae</taxon>
        <taxon>Trametes</taxon>
    </lineage>
</organism>
<evidence type="ECO:0000256" key="7">
    <source>
        <dbReference type="ARBA" id="ARBA00023157"/>
    </source>
</evidence>
<feature type="domain" description="Auxiliary Activity family 9 catalytic" evidence="15">
    <location>
        <begin position="23"/>
        <end position="233"/>
    </location>
</feature>
<keyword evidence="7" id="KW-1015">Disulfide bond</keyword>
<evidence type="ECO:0000313" key="16">
    <source>
        <dbReference type="EMBL" id="CDO75941.1"/>
    </source>
</evidence>
<evidence type="ECO:0000256" key="11">
    <source>
        <dbReference type="ARBA" id="ARBA00045077"/>
    </source>
</evidence>
<accession>A0A060SP53</accession>
<sequence length="417" mass="43395">MFAVASLALLTGLLGLVPYVSAHGFVMNVTIDGKTYEGNGPRQYSNPYIVDSPIRSISQNGPITSVSDPNLACGQDSQPGAVVATANPGSAIAFTWVSGMLSSPGAWFHRVGPILTYMARCEGTTCDKFNATDAQWFKIAQAGLITGSSDSEWVQNLTTQGQPYTTQIPEDLEPGQYLIRNEIISLQGAQSPGGAEFYPSCTQLDIGGNGILVPNATVSTADMYSADEPGILVYPLNGPYVFPGPPIAALVPDNGQSKAADNKAATSSTGQSSPASPAPTSSDPVTTVDCNDTQTTDTSGERDIETHSSDVGVSASSPTIASADDDRLDCSDADAATQFTDSVVSPSPSTPANNARPDCLDNGAAAVAEADTSTNQEMSILSSTPSSTSTVMDGGDCYQTPVPRFRRFVRRPHNADA</sequence>